<accession>A0A4Q9R4D5</accession>
<dbReference type="InterPro" id="IPR001775">
    <property type="entry name" value="GspD/PilQ"/>
</dbReference>
<dbReference type="InterPro" id="IPR050810">
    <property type="entry name" value="Bact_Secretion_Sys_Channel"/>
</dbReference>
<dbReference type="InterPro" id="IPR004846">
    <property type="entry name" value="T2SS/T3SS_dom"/>
</dbReference>
<organism evidence="4 5">
    <name type="scientific">Stutzerimonas kirkiae</name>
    <dbReference type="NCBI Taxonomy" id="2211392"/>
    <lineage>
        <taxon>Bacteria</taxon>
        <taxon>Pseudomonadati</taxon>
        <taxon>Pseudomonadota</taxon>
        <taxon>Gammaproteobacteria</taxon>
        <taxon>Pseudomonadales</taxon>
        <taxon>Pseudomonadaceae</taxon>
        <taxon>Stutzerimonas</taxon>
    </lineage>
</organism>
<evidence type="ECO:0000256" key="1">
    <source>
        <dbReference type="RuleBase" id="RU004003"/>
    </source>
</evidence>
<dbReference type="OrthoDB" id="9775455at2"/>
<name>A0A4Q9R4D5_9GAMM</name>
<dbReference type="PANTHER" id="PTHR30332">
    <property type="entry name" value="PROBABLE GENERAL SECRETION PATHWAY PROTEIN D"/>
    <property type="match status" value="1"/>
</dbReference>
<reference evidence="4 5" key="1">
    <citation type="submission" date="2018-06" db="EMBL/GenBank/DDBJ databases">
        <title>Three novel Pseudomonas species isolated from symptomatic oak.</title>
        <authorList>
            <person name="Bueno-Gonzalez V."/>
            <person name="Brady C."/>
        </authorList>
    </citation>
    <scope>NUCLEOTIDE SEQUENCE [LARGE SCALE GENOMIC DNA]</scope>
    <source>
        <strain evidence="4 5">P17C</strain>
    </source>
</reference>
<dbReference type="Pfam" id="PF13629">
    <property type="entry name" value="T2SS-T3SS_pil_N"/>
    <property type="match status" value="1"/>
</dbReference>
<comment type="similarity">
    <text evidence="1">Belongs to the bacterial secretin family.</text>
</comment>
<dbReference type="GO" id="GO:0009306">
    <property type="term" value="P:protein secretion"/>
    <property type="evidence" value="ECO:0007669"/>
    <property type="project" value="InterPro"/>
</dbReference>
<gene>
    <name evidence="4" type="ORF">DNJ96_13920</name>
</gene>
<dbReference type="Proteomes" id="UP000292639">
    <property type="component" value="Unassembled WGS sequence"/>
</dbReference>
<dbReference type="EMBL" id="QJUP01000020">
    <property type="protein sequence ID" value="TBU93532.1"/>
    <property type="molecule type" value="Genomic_DNA"/>
</dbReference>
<evidence type="ECO:0000259" key="2">
    <source>
        <dbReference type="Pfam" id="PF00263"/>
    </source>
</evidence>
<dbReference type="RefSeq" id="WP_131184860.1">
    <property type="nucleotide sequence ID" value="NZ_QJUO01000018.1"/>
</dbReference>
<dbReference type="AlphaFoldDB" id="A0A4Q9R4D5"/>
<dbReference type="PANTHER" id="PTHR30332:SF17">
    <property type="entry name" value="TYPE IV PILIATION SYSTEM PROTEIN DR_0774-RELATED"/>
    <property type="match status" value="1"/>
</dbReference>
<dbReference type="GO" id="GO:0015627">
    <property type="term" value="C:type II protein secretion system complex"/>
    <property type="evidence" value="ECO:0007669"/>
    <property type="project" value="TreeGrafter"/>
</dbReference>
<dbReference type="Pfam" id="PF00263">
    <property type="entry name" value="Secretin"/>
    <property type="match status" value="1"/>
</dbReference>
<feature type="domain" description="Pilus formation protein N-terminal" evidence="3">
    <location>
        <begin position="40"/>
        <end position="107"/>
    </location>
</feature>
<dbReference type="PRINTS" id="PR00811">
    <property type="entry name" value="BCTERIALGSPD"/>
</dbReference>
<sequence length="458" mass="48750">MHADKPLNKLGEAVFRRPARHAFQALLVAGLLASAPAWGQLALAVGEGSLLRVGGELATVFVADPKIADVQSPTAGTLLVLGVRVGSTTLYALDANGRTLLKRQLLVRHNLAEMQAALRQRFPALRLSLASAPGSLMVSGAVPDAGTAEAILQTLRPWLGEEDQVVNRLGLSSPVQVYLRVRVTEVSRAITQQLGINWQVLASPGRFTLGLANGRDFTGTDGYVYSSDAYSFLGGYSKGGTSIQAMIDALDQEGLISILAEPNLTAISGQTASFLAGGEFPVPVRQEENTTTVEFKAFGVALDFTPTVLADDRISIKVRPEISEIDTDNSVTVDNISIPGISVRRVETTVEMASGQSFAIGGLLQNNISDVLSRVPGLGAIPVLGKLFSSSDYRNNKSELVVIVTPYLVRPTSPGQLATPLDSMRANSDIEYMLQRKSGYDPLQSSVPRLTGTAGFVY</sequence>
<feature type="domain" description="Type II/III secretion system secretin-like" evidence="2">
    <location>
        <begin position="249"/>
        <end position="410"/>
    </location>
</feature>
<dbReference type="InterPro" id="IPR032789">
    <property type="entry name" value="T2SS-T3SS_pil_N"/>
</dbReference>
<evidence type="ECO:0000313" key="5">
    <source>
        <dbReference type="Proteomes" id="UP000292639"/>
    </source>
</evidence>
<protein>
    <submittedName>
        <fullName evidence="4">Fimbrial protein</fullName>
    </submittedName>
</protein>
<keyword evidence="5" id="KW-1185">Reference proteome</keyword>
<comment type="caution">
    <text evidence="4">The sequence shown here is derived from an EMBL/GenBank/DDBJ whole genome shotgun (WGS) entry which is preliminary data.</text>
</comment>
<evidence type="ECO:0000259" key="3">
    <source>
        <dbReference type="Pfam" id="PF13629"/>
    </source>
</evidence>
<proteinExistence type="inferred from homology"/>
<evidence type="ECO:0000313" key="4">
    <source>
        <dbReference type="EMBL" id="TBU93532.1"/>
    </source>
</evidence>